<keyword evidence="2" id="KW-0067">ATP-binding</keyword>
<reference evidence="4" key="1">
    <citation type="submission" date="2020-06" db="EMBL/GenBank/DDBJ databases">
        <authorList>
            <person name="Li T."/>
            <person name="Hu X."/>
            <person name="Zhang T."/>
            <person name="Song X."/>
            <person name="Zhang H."/>
            <person name="Dai N."/>
            <person name="Sheng W."/>
            <person name="Hou X."/>
            <person name="Wei L."/>
        </authorList>
    </citation>
    <scope>NUCLEOTIDE SEQUENCE</scope>
    <source>
        <strain evidence="4">G01</strain>
        <tissue evidence="4">Leaf</tissue>
    </source>
</reference>
<dbReference type="InterPro" id="IPR027417">
    <property type="entry name" value="P-loop_NTPase"/>
</dbReference>
<protein>
    <submittedName>
        <fullName evidence="4">Calmodulin calcium-dependent NAD kinase</fullName>
    </submittedName>
</protein>
<evidence type="ECO:0000256" key="2">
    <source>
        <dbReference type="ARBA" id="ARBA00022840"/>
    </source>
</evidence>
<dbReference type="InterPro" id="IPR010488">
    <property type="entry name" value="Zeta_toxin_domain"/>
</dbReference>
<proteinExistence type="predicted"/>
<dbReference type="PANTHER" id="PTHR31153:SF13">
    <property type="entry name" value="P-LOOP CONTAINING NUCLEOSIDE TRIPHOSPHATE HYDROLASES SUPERFAMILY PROTEIN"/>
    <property type="match status" value="1"/>
</dbReference>
<organism evidence="4">
    <name type="scientific">Sesamum angustifolium</name>
    <dbReference type="NCBI Taxonomy" id="2727405"/>
    <lineage>
        <taxon>Eukaryota</taxon>
        <taxon>Viridiplantae</taxon>
        <taxon>Streptophyta</taxon>
        <taxon>Embryophyta</taxon>
        <taxon>Tracheophyta</taxon>
        <taxon>Spermatophyta</taxon>
        <taxon>Magnoliopsida</taxon>
        <taxon>eudicotyledons</taxon>
        <taxon>Gunneridae</taxon>
        <taxon>Pentapetalae</taxon>
        <taxon>asterids</taxon>
        <taxon>lamiids</taxon>
        <taxon>Lamiales</taxon>
        <taxon>Pedaliaceae</taxon>
        <taxon>Sesamum</taxon>
    </lineage>
</organism>
<reference evidence="4" key="2">
    <citation type="journal article" date="2024" name="Plant">
        <title>Genomic evolution and insights into agronomic trait innovations of Sesamum species.</title>
        <authorList>
            <person name="Miao H."/>
            <person name="Wang L."/>
            <person name="Qu L."/>
            <person name="Liu H."/>
            <person name="Sun Y."/>
            <person name="Le M."/>
            <person name="Wang Q."/>
            <person name="Wei S."/>
            <person name="Zheng Y."/>
            <person name="Lin W."/>
            <person name="Duan Y."/>
            <person name="Cao H."/>
            <person name="Xiong S."/>
            <person name="Wang X."/>
            <person name="Wei L."/>
            <person name="Li C."/>
            <person name="Ma Q."/>
            <person name="Ju M."/>
            <person name="Zhao R."/>
            <person name="Li G."/>
            <person name="Mu C."/>
            <person name="Tian Q."/>
            <person name="Mei H."/>
            <person name="Zhang T."/>
            <person name="Gao T."/>
            <person name="Zhang H."/>
        </authorList>
    </citation>
    <scope>NUCLEOTIDE SEQUENCE</scope>
    <source>
        <strain evidence="4">G01</strain>
    </source>
</reference>
<dbReference type="SUPFAM" id="SSF52540">
    <property type="entry name" value="P-loop containing nucleoside triphosphate hydrolases"/>
    <property type="match status" value="1"/>
</dbReference>
<evidence type="ECO:0000313" key="4">
    <source>
        <dbReference type="EMBL" id="KAL0370460.1"/>
    </source>
</evidence>
<accession>A0AAW2QRE8</accession>
<sequence>MFDDDAFRPSPAAGCMNASMNPTSTEIIVASSIGLIIAAAVHFRLKKIRDQRIVPKIKVSGAGQVVSIERFSHYVARQMGFKDKKECPNLCKLASNYIKKAEGCENDVFEYFASEPDADSLFIKMVEEFERCILSYFAFHWKHTSYMISQVLGAETEPKKKLKHIVMAATREQRFERVTKNLKVARVFNTLVEEMKAIGLVSNDDKCTDVMVPMAHKDRSPVLLLMGGGMGAGKSTVLKDILKETFWAGAAANAVVIEADAFKESDVIYKALSSRGHHDMLQTAELVHQSSTDAASSLLVTALNEGRDVIMDGTLSWVPFVVQTITMARNVHRRRYRMGVGYKVDEDGVVTETTGNKLMKNNNRMELRREDHTE</sequence>
<dbReference type="GO" id="GO:0005524">
    <property type="term" value="F:ATP binding"/>
    <property type="evidence" value="ECO:0007669"/>
    <property type="project" value="UniProtKB-KW"/>
</dbReference>
<dbReference type="AlphaFoldDB" id="A0AAW2QRE8"/>
<gene>
    <name evidence="4" type="ORF">Sangu_0364100</name>
</gene>
<name>A0AAW2QRE8_9LAMI</name>
<dbReference type="PANTHER" id="PTHR31153">
    <property type="entry name" value="CALMODULIN CALCIUM-DEPENDENT NAD KINASE"/>
    <property type="match status" value="1"/>
</dbReference>
<keyword evidence="1" id="KW-0547">Nucleotide-binding</keyword>
<dbReference type="EMBL" id="JACGWK010000002">
    <property type="protein sequence ID" value="KAL0370460.1"/>
    <property type="molecule type" value="Genomic_DNA"/>
</dbReference>
<feature type="domain" description="Zeta toxin" evidence="3">
    <location>
        <begin position="216"/>
        <end position="323"/>
    </location>
</feature>
<dbReference type="InterPro" id="IPR044802">
    <property type="entry name" value="NADKc-like"/>
</dbReference>
<comment type="caution">
    <text evidence="4">The sequence shown here is derived from an EMBL/GenBank/DDBJ whole genome shotgun (WGS) entry which is preliminary data.</text>
</comment>
<dbReference type="Gene3D" id="3.40.50.300">
    <property type="entry name" value="P-loop containing nucleotide triphosphate hydrolases"/>
    <property type="match status" value="1"/>
</dbReference>
<keyword evidence="4" id="KW-0418">Kinase</keyword>
<dbReference type="GO" id="GO:0016301">
    <property type="term" value="F:kinase activity"/>
    <property type="evidence" value="ECO:0007669"/>
    <property type="project" value="UniProtKB-KW"/>
</dbReference>
<dbReference type="Pfam" id="PF06414">
    <property type="entry name" value="Zeta_toxin"/>
    <property type="match status" value="1"/>
</dbReference>
<keyword evidence="4" id="KW-0808">Transferase</keyword>
<evidence type="ECO:0000256" key="1">
    <source>
        <dbReference type="ARBA" id="ARBA00022741"/>
    </source>
</evidence>
<evidence type="ECO:0000259" key="3">
    <source>
        <dbReference type="Pfam" id="PF06414"/>
    </source>
</evidence>